<dbReference type="EMBL" id="JBIMPM010000039">
    <property type="protein sequence ID" value="MFH5254637.1"/>
    <property type="molecule type" value="Genomic_DNA"/>
</dbReference>
<keyword evidence="2" id="KW-1185">Reference proteome</keyword>
<evidence type="ECO:0000313" key="1">
    <source>
        <dbReference type="EMBL" id="MFH5254637.1"/>
    </source>
</evidence>
<accession>A0ABW7L987</accession>
<gene>
    <name evidence="1" type="ORF">ACGTRS_25720</name>
</gene>
<dbReference type="RefSeq" id="WP_395130594.1">
    <property type="nucleotide sequence ID" value="NZ_JBIMPM010000039.1"/>
</dbReference>
<reference evidence="1 2" key="1">
    <citation type="submission" date="2024-10" db="EMBL/GenBank/DDBJ databases">
        <title>Burkholderia semiarida in Mexico.</title>
        <authorList>
            <person name="Estrada P."/>
        </authorList>
    </citation>
    <scope>NUCLEOTIDE SEQUENCE [LARGE SCALE GENOMIC DNA]</scope>
    <source>
        <strain evidence="1 2">CLM7-1</strain>
    </source>
</reference>
<proteinExistence type="predicted"/>
<dbReference type="Proteomes" id="UP001609186">
    <property type="component" value="Unassembled WGS sequence"/>
</dbReference>
<name>A0ABW7L987_9BURK</name>
<sequence length="72" mass="8117">MAAHRARITDFIVTGEDYFVAHLDDGGIRIGMVGGRSYDVPAGHAYYDRIRDCINERDAEDYFDELYAALDA</sequence>
<comment type="caution">
    <text evidence="1">The sequence shown here is derived from an EMBL/GenBank/DDBJ whole genome shotgun (WGS) entry which is preliminary data.</text>
</comment>
<protein>
    <submittedName>
        <fullName evidence="1">Uncharacterized protein</fullName>
    </submittedName>
</protein>
<evidence type="ECO:0000313" key="2">
    <source>
        <dbReference type="Proteomes" id="UP001609186"/>
    </source>
</evidence>
<organism evidence="1 2">
    <name type="scientific">Burkholderia semiarida</name>
    <dbReference type="NCBI Taxonomy" id="2843303"/>
    <lineage>
        <taxon>Bacteria</taxon>
        <taxon>Pseudomonadati</taxon>
        <taxon>Pseudomonadota</taxon>
        <taxon>Betaproteobacteria</taxon>
        <taxon>Burkholderiales</taxon>
        <taxon>Burkholderiaceae</taxon>
        <taxon>Burkholderia</taxon>
        <taxon>Burkholderia cepacia complex</taxon>
    </lineage>
</organism>